<dbReference type="EMBL" id="CAJHJT010000001">
    <property type="protein sequence ID" value="CAD6995121.1"/>
    <property type="molecule type" value="Genomic_DNA"/>
</dbReference>
<comment type="caution">
    <text evidence="2">The sequence shown here is derived from an EMBL/GenBank/DDBJ whole genome shotgun (WGS) entry which is preliminary data.</text>
</comment>
<gene>
    <name evidence="2" type="ORF">CCAP1982_LOCUS3843</name>
</gene>
<accession>A0A811U8G6</accession>
<keyword evidence="1" id="KW-0812">Transmembrane</keyword>
<evidence type="ECO:0000256" key="1">
    <source>
        <dbReference type="SAM" id="Phobius"/>
    </source>
</evidence>
<keyword evidence="1" id="KW-1133">Transmembrane helix</keyword>
<evidence type="ECO:0000313" key="2">
    <source>
        <dbReference type="EMBL" id="CAD6995121.1"/>
    </source>
</evidence>
<reference evidence="2" key="1">
    <citation type="submission" date="2020-11" db="EMBL/GenBank/DDBJ databases">
        <authorList>
            <person name="Whitehead M."/>
        </authorList>
    </citation>
    <scope>NUCLEOTIDE SEQUENCE</scope>
    <source>
        <strain evidence="2">EGII</strain>
    </source>
</reference>
<organism evidence="2 3">
    <name type="scientific">Ceratitis capitata</name>
    <name type="common">Mediterranean fruit fly</name>
    <name type="synonym">Tephritis capitata</name>
    <dbReference type="NCBI Taxonomy" id="7213"/>
    <lineage>
        <taxon>Eukaryota</taxon>
        <taxon>Metazoa</taxon>
        <taxon>Ecdysozoa</taxon>
        <taxon>Arthropoda</taxon>
        <taxon>Hexapoda</taxon>
        <taxon>Insecta</taxon>
        <taxon>Pterygota</taxon>
        <taxon>Neoptera</taxon>
        <taxon>Endopterygota</taxon>
        <taxon>Diptera</taxon>
        <taxon>Brachycera</taxon>
        <taxon>Muscomorpha</taxon>
        <taxon>Tephritoidea</taxon>
        <taxon>Tephritidae</taxon>
        <taxon>Ceratitis</taxon>
        <taxon>Ceratitis</taxon>
    </lineage>
</organism>
<proteinExistence type="predicted"/>
<feature type="transmembrane region" description="Helical" evidence="1">
    <location>
        <begin position="52"/>
        <end position="72"/>
    </location>
</feature>
<evidence type="ECO:0000313" key="3">
    <source>
        <dbReference type="Proteomes" id="UP000606786"/>
    </source>
</evidence>
<keyword evidence="3" id="KW-1185">Reference proteome</keyword>
<keyword evidence="1" id="KW-0472">Membrane</keyword>
<protein>
    <submittedName>
        <fullName evidence="2">(Mediterranean fruit fly) hypothetical protein</fullName>
    </submittedName>
</protein>
<dbReference type="Proteomes" id="UP000606786">
    <property type="component" value="Unassembled WGS sequence"/>
</dbReference>
<feature type="transmembrane region" description="Helical" evidence="1">
    <location>
        <begin position="84"/>
        <end position="101"/>
    </location>
</feature>
<sequence length="137" mass="14772">MFHYPATPSQLQIAVAGTSITSSTTITGGYTIIIVGSTISNISTTTGSFQPFVHSSAIVLIELPLSSTLAAMQWRTNVRSSRTLFPAVSLLLALYAVRVLPTMCMGNASISNILHYFCFINSNNNNYNNTTKCCRGI</sequence>
<dbReference type="AlphaFoldDB" id="A0A811U8G6"/>
<name>A0A811U8G6_CERCA</name>